<dbReference type="KEGG" id="msil:METEAL_29930"/>
<dbReference type="RefSeq" id="WP_316412488.1">
    <property type="nucleotide sequence ID" value="NZ_AP027080.1"/>
</dbReference>
<dbReference type="EMBL" id="AP027080">
    <property type="protein sequence ID" value="BDU73819.1"/>
    <property type="molecule type" value="Genomic_DNA"/>
</dbReference>
<proteinExistence type="predicted"/>
<keyword evidence="5" id="KW-1185">Reference proteome</keyword>
<evidence type="ECO:0000259" key="2">
    <source>
        <dbReference type="Pfam" id="PF14321"/>
    </source>
</evidence>
<dbReference type="AlphaFoldDB" id="A0AA48K9B0"/>
<sequence length="614" mass="64177">MNISRSFRSALRFLGLAALGALVACGGSGAGSKPAAVTGTGSLNLAVTDAPSDAWQQVSVVLKTASLRNQADQSWTQVWAADPANPASGVVNLVDLASVAELLGKVPVAAGTYDRLQLTIDTTPASMTLVDDSGATIPAADITVIDPSGKGQINVVIDPSLQVAAGATASLQADFDLAHPLSIVQETVGGVQKVVLNLQVRHKALPTRIQDLQFARKLGKVTAATTTGFTLTDARGATFTYGVDANTLYMDADAKATGTLAGLTVNAYALVASNLNADGSLYARRVWYAADAATLPARTPEGLVRRVNAAAGTFTVFSKAIAASTMRERWGGQTVKVDANTVWTFHTTVPMGQGTGPLADIWRGVRVDVQLDAAGTTATAVNVNNAHDEGYITSVSATGLTFGWPGRTQMPMAMGVRFGPDDESGRNWPYYQNPADAAHAFSWWYFGLPSSASTVVKDLQDTAAAATGANLPVMGYANLYWDTVSGGWQAYQLVLAPNALPVATVTRAYTDGPAAGSGTVGVTFRTPFAAATTNPLTVTLDYAGDLQTVVEALTWNSSTRLLTFQAPVDHAQWAALLVPPAAPALGATRIWVRPVKNGAAFDWHAYNVEVFTSN</sequence>
<reference evidence="5" key="1">
    <citation type="journal article" date="2023" name="Int. J. Syst. Evol. Microbiol.">
        <title>Mesoterricola silvestris gen. nov., sp. nov., Mesoterricola sediminis sp. nov., Geothrix oryzae sp. nov., Geothrix edaphica sp. nov., Geothrix rubra sp. nov., and Geothrix limicola sp. nov., six novel members of Acidobacteriota isolated from soils.</title>
        <authorList>
            <person name="Itoh H."/>
            <person name="Sugisawa Y."/>
            <person name="Mise K."/>
            <person name="Xu Z."/>
            <person name="Kuniyasu M."/>
            <person name="Ushijima N."/>
            <person name="Kawano K."/>
            <person name="Kobayashi E."/>
            <person name="Shiratori Y."/>
            <person name="Masuda Y."/>
            <person name="Senoo K."/>
        </authorList>
    </citation>
    <scope>NUCLEOTIDE SEQUENCE [LARGE SCALE GENOMIC DNA]</scope>
    <source>
        <strain evidence="5">W79</strain>
    </source>
</reference>
<organism evidence="4 5">
    <name type="scientific">Mesoterricola silvestris</name>
    <dbReference type="NCBI Taxonomy" id="2927979"/>
    <lineage>
        <taxon>Bacteria</taxon>
        <taxon>Pseudomonadati</taxon>
        <taxon>Acidobacteriota</taxon>
        <taxon>Holophagae</taxon>
        <taxon>Holophagales</taxon>
        <taxon>Holophagaceae</taxon>
        <taxon>Mesoterricola</taxon>
    </lineage>
</organism>
<dbReference type="Pfam" id="PF18914">
    <property type="entry name" value="DUF5666"/>
    <property type="match status" value="2"/>
</dbReference>
<dbReference type="InterPro" id="IPR043724">
    <property type="entry name" value="DUF5666"/>
</dbReference>
<evidence type="ECO:0000259" key="3">
    <source>
        <dbReference type="Pfam" id="PF18914"/>
    </source>
</evidence>
<evidence type="ECO:0000313" key="4">
    <source>
        <dbReference type="EMBL" id="BDU73819.1"/>
    </source>
</evidence>
<evidence type="ECO:0008006" key="6">
    <source>
        <dbReference type="Google" id="ProtNLM"/>
    </source>
</evidence>
<dbReference type="InterPro" id="IPR025491">
    <property type="entry name" value="DUF4382"/>
</dbReference>
<dbReference type="PROSITE" id="PS51257">
    <property type="entry name" value="PROKAR_LIPOPROTEIN"/>
    <property type="match status" value="1"/>
</dbReference>
<feature type="signal peptide" evidence="1">
    <location>
        <begin position="1"/>
        <end position="23"/>
    </location>
</feature>
<evidence type="ECO:0000313" key="5">
    <source>
        <dbReference type="Proteomes" id="UP001238179"/>
    </source>
</evidence>
<evidence type="ECO:0000256" key="1">
    <source>
        <dbReference type="SAM" id="SignalP"/>
    </source>
</evidence>
<gene>
    <name evidence="4" type="ORF">METEAL_29930</name>
</gene>
<accession>A0AA48K9B0</accession>
<feature type="domain" description="DUF5666" evidence="3">
    <location>
        <begin position="301"/>
        <end position="348"/>
    </location>
</feature>
<protein>
    <recommendedName>
        <fullName evidence="6">DUF4382 domain-containing protein</fullName>
    </recommendedName>
</protein>
<feature type="domain" description="DUF4382" evidence="2">
    <location>
        <begin position="40"/>
        <end position="181"/>
    </location>
</feature>
<keyword evidence="1" id="KW-0732">Signal</keyword>
<feature type="chain" id="PRO_5041288236" description="DUF4382 domain-containing protein" evidence="1">
    <location>
        <begin position="24"/>
        <end position="614"/>
    </location>
</feature>
<dbReference type="Proteomes" id="UP001238179">
    <property type="component" value="Chromosome"/>
</dbReference>
<feature type="domain" description="DUF5666" evidence="3">
    <location>
        <begin position="219"/>
        <end position="286"/>
    </location>
</feature>
<dbReference type="Pfam" id="PF14321">
    <property type="entry name" value="DUF4382"/>
    <property type="match status" value="1"/>
</dbReference>
<name>A0AA48K9B0_9BACT</name>